<keyword evidence="1" id="KW-0732">Signal</keyword>
<organism evidence="2 3">
    <name type="scientific">Xenorhabdus santafensis</name>
    <dbReference type="NCBI Taxonomy" id="2582833"/>
    <lineage>
        <taxon>Bacteria</taxon>
        <taxon>Pseudomonadati</taxon>
        <taxon>Pseudomonadota</taxon>
        <taxon>Gammaproteobacteria</taxon>
        <taxon>Enterobacterales</taxon>
        <taxon>Morganellaceae</taxon>
        <taxon>Xenorhabdus</taxon>
    </lineage>
</organism>
<keyword evidence="3" id="KW-1185">Reference proteome</keyword>
<name>A0ABU4SAG8_9GAMM</name>
<accession>A0ABU4SAG8</accession>
<dbReference type="Proteomes" id="UP001271890">
    <property type="component" value="Unassembled WGS sequence"/>
</dbReference>
<feature type="signal peptide" evidence="1">
    <location>
        <begin position="1"/>
        <end position="20"/>
    </location>
</feature>
<dbReference type="RefSeq" id="WP_319930202.1">
    <property type="nucleotide sequence ID" value="NZ_VCDN01000040.1"/>
</dbReference>
<dbReference type="EMBL" id="VCDN01000040">
    <property type="protein sequence ID" value="MDX7987782.1"/>
    <property type="molecule type" value="Genomic_DNA"/>
</dbReference>
<evidence type="ECO:0000313" key="3">
    <source>
        <dbReference type="Proteomes" id="UP001271890"/>
    </source>
</evidence>
<evidence type="ECO:0000256" key="1">
    <source>
        <dbReference type="SAM" id="SignalP"/>
    </source>
</evidence>
<evidence type="ECO:0008006" key="4">
    <source>
        <dbReference type="Google" id="ProtNLM"/>
    </source>
</evidence>
<proteinExistence type="predicted"/>
<protein>
    <recommendedName>
        <fullName evidence="4">Lipocalin-like domain-containing protein</fullName>
    </recommendedName>
</protein>
<comment type="caution">
    <text evidence="2">The sequence shown here is derived from an EMBL/GenBank/DDBJ whole genome shotgun (WGS) entry which is preliminary data.</text>
</comment>
<gene>
    <name evidence="2" type="ORF">FE392_10640</name>
</gene>
<reference evidence="3" key="1">
    <citation type="journal article" date="2024" name="Toxins">
        <title>Genome Sequence Analysis of Native Xenorhabdus Strains Isolated from Entomopathogenic Nematodes in Argentina.</title>
        <authorList>
            <person name="Palma L."/>
            <person name="Frizzo L."/>
            <person name="Kaiser S."/>
            <person name="Berry C."/>
            <person name="Caballero P."/>
            <person name="Bode H.B."/>
            <person name="Del Valle E.E."/>
        </authorList>
    </citation>
    <scope>NUCLEOTIDE SEQUENCE [LARGE SCALE GENOMIC DNA]</scope>
    <source>
        <strain evidence="3">12</strain>
    </source>
</reference>
<feature type="chain" id="PRO_5045647221" description="Lipocalin-like domain-containing protein" evidence="1">
    <location>
        <begin position="21"/>
        <end position="157"/>
    </location>
</feature>
<evidence type="ECO:0000313" key="2">
    <source>
        <dbReference type="EMBL" id="MDX7987782.1"/>
    </source>
</evidence>
<sequence>MKKRLAVGVLALLFCGYSLAGTNIKNDIIGIWAMTPLETGRANVVEFKENNVTYLYPFTCLRNGKKVISGTYYNGVIYDNKMEKSTYSISNDVISITFDGEKKPYTSLRFKGVEKQRGKTILKLSEVHGPVTDSTKTEFLYTKTDNIQPLCAQFFDN</sequence>